<sequence>MGCGRRLSIEEAGRVLEMRRLELWRCSWRLLSSCFGLMMSSFGRRSSSSSSDARPWQRLTWRGSHRYDFREAYLADAEGKLAGAMQALQVGRLFKSDWVLMQSRPRLPRVSSILRDFMSFGYDPTALPGSCRSVIPLLVKPLIMGRV</sequence>
<reference evidence="1 2" key="1">
    <citation type="submission" date="2024-02" db="EMBL/GenBank/DDBJ databases">
        <authorList>
            <consortium name="ELIXIR-Norway"/>
            <consortium name="Elixir Norway"/>
        </authorList>
    </citation>
    <scope>NUCLEOTIDE SEQUENCE [LARGE SCALE GENOMIC DNA]</scope>
</reference>
<accession>A0ABP0VMZ0</accession>
<dbReference type="EMBL" id="OZ020096">
    <property type="protein sequence ID" value="CAK9255802.1"/>
    <property type="molecule type" value="Genomic_DNA"/>
</dbReference>
<dbReference type="Proteomes" id="UP001497444">
    <property type="component" value="Chromosome 1"/>
</dbReference>
<gene>
    <name evidence="1" type="ORF">CSSPJE1EN1_LOCUS1280</name>
</gene>
<evidence type="ECO:0000313" key="2">
    <source>
        <dbReference type="Proteomes" id="UP001497444"/>
    </source>
</evidence>
<organism evidence="1 2">
    <name type="scientific">Sphagnum jensenii</name>
    <dbReference type="NCBI Taxonomy" id="128206"/>
    <lineage>
        <taxon>Eukaryota</taxon>
        <taxon>Viridiplantae</taxon>
        <taxon>Streptophyta</taxon>
        <taxon>Embryophyta</taxon>
        <taxon>Bryophyta</taxon>
        <taxon>Sphagnophytina</taxon>
        <taxon>Sphagnopsida</taxon>
        <taxon>Sphagnales</taxon>
        <taxon>Sphagnaceae</taxon>
        <taxon>Sphagnum</taxon>
    </lineage>
</organism>
<keyword evidence="2" id="KW-1185">Reference proteome</keyword>
<protein>
    <submittedName>
        <fullName evidence="1">Uncharacterized protein</fullName>
    </submittedName>
</protein>
<name>A0ABP0VMZ0_9BRYO</name>
<proteinExistence type="predicted"/>
<evidence type="ECO:0000313" key="1">
    <source>
        <dbReference type="EMBL" id="CAK9255802.1"/>
    </source>
</evidence>